<keyword evidence="1" id="KW-0812">Transmembrane</keyword>
<keyword evidence="3" id="KW-1185">Reference proteome</keyword>
<evidence type="ECO:0000313" key="2">
    <source>
        <dbReference type="EMBL" id="MBD7986562.1"/>
    </source>
</evidence>
<gene>
    <name evidence="2" type="ORF">H9645_00785</name>
</gene>
<organism evidence="2 3">
    <name type="scientific">Luteimonas colneyensis</name>
    <dbReference type="NCBI Taxonomy" id="2762230"/>
    <lineage>
        <taxon>Bacteria</taxon>
        <taxon>Pseudomonadati</taxon>
        <taxon>Pseudomonadota</taxon>
        <taxon>Gammaproteobacteria</taxon>
        <taxon>Lysobacterales</taxon>
        <taxon>Lysobacteraceae</taxon>
        <taxon>Luteimonas</taxon>
    </lineage>
</organism>
<proteinExistence type="predicted"/>
<accession>A0ABR8UEW1</accession>
<keyword evidence="1" id="KW-1133">Transmembrane helix</keyword>
<evidence type="ECO:0000313" key="3">
    <source>
        <dbReference type="Proteomes" id="UP000647183"/>
    </source>
</evidence>
<dbReference type="RefSeq" id="WP_191727840.1">
    <property type="nucleotide sequence ID" value="NZ_JACSQJ010000001.1"/>
</dbReference>
<feature type="transmembrane region" description="Helical" evidence="1">
    <location>
        <begin position="16"/>
        <end position="35"/>
    </location>
</feature>
<dbReference type="Proteomes" id="UP000647183">
    <property type="component" value="Unassembled WGS sequence"/>
</dbReference>
<comment type="caution">
    <text evidence="2">The sequence shown here is derived from an EMBL/GenBank/DDBJ whole genome shotgun (WGS) entry which is preliminary data.</text>
</comment>
<dbReference type="EMBL" id="JACSQJ010000001">
    <property type="protein sequence ID" value="MBD7986562.1"/>
    <property type="molecule type" value="Genomic_DNA"/>
</dbReference>
<reference evidence="2 3" key="1">
    <citation type="submission" date="2020-08" db="EMBL/GenBank/DDBJ databases">
        <title>A Genomic Blueprint of the Chicken Gut Microbiome.</title>
        <authorList>
            <person name="Gilroy R."/>
            <person name="Ravi A."/>
            <person name="Getino M."/>
            <person name="Pursley I."/>
            <person name="Horton D.L."/>
            <person name="Alikhan N.-F."/>
            <person name="Baker D."/>
            <person name="Gharbi K."/>
            <person name="Hall N."/>
            <person name="Watson M."/>
            <person name="Adriaenssens E.M."/>
            <person name="Foster-Nyarko E."/>
            <person name="Jarju S."/>
            <person name="Secka A."/>
            <person name="Antonio M."/>
            <person name="Oren A."/>
            <person name="Chaudhuri R."/>
            <person name="La Ragione R.M."/>
            <person name="Hildebrand F."/>
            <person name="Pallen M.J."/>
        </authorList>
    </citation>
    <scope>NUCLEOTIDE SEQUENCE [LARGE SCALE GENOMIC DNA]</scope>
    <source>
        <strain evidence="2 3">Sa2BVA3</strain>
    </source>
</reference>
<name>A0ABR8UEW1_9GAMM</name>
<keyword evidence="1" id="KW-0472">Membrane</keyword>
<protein>
    <submittedName>
        <fullName evidence="2">Uncharacterized protein</fullName>
    </submittedName>
</protein>
<evidence type="ECO:0000256" key="1">
    <source>
        <dbReference type="SAM" id="Phobius"/>
    </source>
</evidence>
<sequence>MATDKTWFDDRLKGNLFLDIGFRVLVWTGIVILTLRHASGQIDFSPIAVFENSFRV</sequence>